<reference evidence="1 2" key="1">
    <citation type="submission" date="2023-07" db="EMBL/GenBank/DDBJ databases">
        <authorList>
            <person name="Kim M.K."/>
        </authorList>
    </citation>
    <scope>NUCLEOTIDE SEQUENCE [LARGE SCALE GENOMIC DNA]</scope>
    <source>
        <strain evidence="1 2">KR1UV-12</strain>
    </source>
</reference>
<dbReference type="Proteomes" id="UP001230685">
    <property type="component" value="Unassembled WGS sequence"/>
</dbReference>
<dbReference type="Pfam" id="PF05960">
    <property type="entry name" value="DUF885"/>
    <property type="match status" value="1"/>
</dbReference>
<gene>
    <name evidence="1" type="ORF">Q5H91_05780</name>
</gene>
<keyword evidence="2" id="KW-1185">Reference proteome</keyword>
<name>A0ABT9EIC7_9SPHN</name>
<dbReference type="InterPro" id="IPR010281">
    <property type="entry name" value="DUF885"/>
</dbReference>
<dbReference type="PANTHER" id="PTHR33361:SF2">
    <property type="entry name" value="DUF885 DOMAIN-CONTAINING PROTEIN"/>
    <property type="match status" value="1"/>
</dbReference>
<evidence type="ECO:0000313" key="1">
    <source>
        <dbReference type="EMBL" id="MDP1026712.1"/>
    </source>
</evidence>
<protein>
    <submittedName>
        <fullName evidence="1">DUF885 family protein</fullName>
    </submittedName>
</protein>
<organism evidence="1 2">
    <name type="scientific">Sphingomonas aurea</name>
    <dbReference type="NCBI Taxonomy" id="3063994"/>
    <lineage>
        <taxon>Bacteria</taxon>
        <taxon>Pseudomonadati</taxon>
        <taxon>Pseudomonadota</taxon>
        <taxon>Alphaproteobacteria</taxon>
        <taxon>Sphingomonadales</taxon>
        <taxon>Sphingomonadaceae</taxon>
        <taxon>Sphingomonas</taxon>
    </lineage>
</organism>
<proteinExistence type="predicted"/>
<dbReference type="PANTHER" id="PTHR33361">
    <property type="entry name" value="GLR0591 PROTEIN"/>
    <property type="match status" value="1"/>
</dbReference>
<accession>A0ABT9EIC7</accession>
<sequence>MQTTRRELLAGAGALGLTAALPTRLSAATGDAAVKARLDAIAERLLADHPENALQLGIDKGARPALHGRFTDRSAAAEAARAGRARTRLAELKATDRTGLTPATALDLDVTQAAHELAVAGWREMPVGDVSVFNTGFRNTPYLVSQLGGAYSDLPDLLENRHAVKDAGDADAYLSRIEAFATGLDQETARIAADGAKGAVLPGFLIDITKGQIEGIRTTPVAEWGMISSFGRKCADAGLPASYAARATALATQKVVPALGRQAAQFAALRPTASDVPGIWARPGGEGWYGWLTRVATTTTRSPDELHAIGVEQNRALTAQIDALLKGQGLTQGTVGARLAALGKRPDLLFANDDAGRARLLAYVEGRVADMRARLPRAFNTLVPGKLIVKRVPPAIQNGAPNGYAGPGSMDGSQPGIYYINLKDTGIWPRYALPTLTYHEGIPGHVWQGEYSFRLPLIRSLLAFNAYSEGWALYAEQLGSELGAYEGDPLGQIGYLQSMNFRACRLVVDTGIHAKRWTFDQALRWFQSGTGMTAQQLTSELQRYCAMPGQACGYKMGHNEINRLRTKAQGALGSRYDLKAFDDVVVKTGNVPLTLLESVVDRYVDGARG</sequence>
<comment type="caution">
    <text evidence="1">The sequence shown here is derived from an EMBL/GenBank/DDBJ whole genome shotgun (WGS) entry which is preliminary data.</text>
</comment>
<dbReference type="InterPro" id="IPR006311">
    <property type="entry name" value="TAT_signal"/>
</dbReference>
<evidence type="ECO:0000313" key="2">
    <source>
        <dbReference type="Proteomes" id="UP001230685"/>
    </source>
</evidence>
<dbReference type="EMBL" id="JAUUDS010000001">
    <property type="protein sequence ID" value="MDP1026712.1"/>
    <property type="molecule type" value="Genomic_DNA"/>
</dbReference>
<dbReference type="RefSeq" id="WP_305172260.1">
    <property type="nucleotide sequence ID" value="NZ_JAUUDS010000001.1"/>
</dbReference>
<dbReference type="PROSITE" id="PS51318">
    <property type="entry name" value="TAT"/>
    <property type="match status" value="1"/>
</dbReference>